<evidence type="ECO:0000256" key="2">
    <source>
        <dbReference type="SAM" id="MobiDB-lite"/>
    </source>
</evidence>
<feature type="compositionally biased region" description="Pro residues" evidence="2">
    <location>
        <begin position="77"/>
        <end position="93"/>
    </location>
</feature>
<name>A0ABQ8UGA5_9EUKA</name>
<dbReference type="EMBL" id="JAPMOS010000031">
    <property type="protein sequence ID" value="KAJ4458291.1"/>
    <property type="molecule type" value="Genomic_DNA"/>
</dbReference>
<comment type="caution">
    <text evidence="4">The sequence shown here is derived from an EMBL/GenBank/DDBJ whole genome shotgun (WGS) entry which is preliminary data.</text>
</comment>
<organism evidence="4 5">
    <name type="scientific">Paratrimastix pyriformis</name>
    <dbReference type="NCBI Taxonomy" id="342808"/>
    <lineage>
        <taxon>Eukaryota</taxon>
        <taxon>Metamonada</taxon>
        <taxon>Preaxostyla</taxon>
        <taxon>Paratrimastigidae</taxon>
        <taxon>Paratrimastix</taxon>
    </lineage>
</organism>
<dbReference type="PANTHER" id="PTHR22100">
    <property type="entry name" value="WINGS APART-LIKE PROTEIN HOMOLOG"/>
    <property type="match status" value="1"/>
</dbReference>
<dbReference type="InterPro" id="IPR011989">
    <property type="entry name" value="ARM-like"/>
</dbReference>
<protein>
    <recommendedName>
        <fullName evidence="3">Wings apart-like protein C-terminal domain-containing protein</fullName>
    </recommendedName>
</protein>
<gene>
    <name evidence="4" type="ORF">PAPYR_5968</name>
</gene>
<keyword evidence="5" id="KW-1185">Reference proteome</keyword>
<dbReference type="Proteomes" id="UP001141327">
    <property type="component" value="Unassembled WGS sequence"/>
</dbReference>
<feature type="domain" description="Wings apart-like protein C-terminal" evidence="3">
    <location>
        <begin position="166"/>
        <end position="231"/>
    </location>
</feature>
<feature type="region of interest" description="Disordered" evidence="2">
    <location>
        <begin position="313"/>
        <end position="338"/>
    </location>
</feature>
<feature type="compositionally biased region" description="Low complexity" evidence="2">
    <location>
        <begin position="118"/>
        <end position="162"/>
    </location>
</feature>
<evidence type="ECO:0000256" key="1">
    <source>
        <dbReference type="ARBA" id="ARBA00006854"/>
    </source>
</evidence>
<feature type="compositionally biased region" description="Polar residues" evidence="2">
    <location>
        <begin position="13"/>
        <end position="30"/>
    </location>
</feature>
<sequence length="844" mass="87671">MSLWDEDFDIVGSDSNQPQVTKTTTANQDDPSPAIKTTPLAPPVRRAWSSSFRATSGGPASQKPGTVSDGHDRPIGTTPPPPSTLKSPTPSPPAIKATVSLRARPTAPQASTPPPALPAKRPSTPVIPTTPVTTTPRTPAPANTNTAQPRPTPTRTPSSARLTSSYSLNETGAQRAQLDDLEFCLEGLVPAQRLAVKQRSALQVAQLCADGALALALRAHGMVTRIVSGLATTGGEALQDPYPLFFGPFFKFSTRALNIVVFYGTRGRRRHQTYRLAAATALDLLSRDPFNVALMGEAALDCLTILYGKGPRPAGSTPGSPGFSTTPPALKPAGSTAESAAQLARQIRGLHEVDATFGPFAEHLTPEHLALHALTRMASHGPHAARLQHDTTFLGALMSCLARLTESLVDNTSTCSRPGNVDSALAIATRSSGGDPVDSTSAGAALMLRSIEWLLSVLEAVASNAAEVQNPLSHMLALLRHVMDRLPALSPIQPDASSTGVPSTTTAIGVLSTTMTGVPSTTTTGVPATTTGVPSTRPESPTAAPTPLVASALRDVALAALSALTNWCHEAPQAWRVVREAAGFEVLRRVARVAAGGDVRISLRFVDGWTGDCRLITMGLLVNLTVHCAENRAAYLQTGQTPLVELAELFQRHTLAVAAADAAEDAALSTMTMAITAAPTPALSTMTMATTPAGSEPPVPPVSLSEHPESRRTVVMMGQQKQVQEKNASGGGVHLISGAPAGGAAAATAAGSAASMNLAFAALGEEHILASYAALLIGCLLKDPATAGERETISGILGGTMAPLIASIQEFSQMHEEAGLISEDMRICFREALVALRGGGLTMQ</sequence>
<dbReference type="InterPro" id="IPR022771">
    <property type="entry name" value="WAPL_C"/>
</dbReference>
<feature type="compositionally biased region" description="Low complexity" evidence="2">
    <location>
        <begin position="515"/>
        <end position="536"/>
    </location>
</feature>
<dbReference type="Gene3D" id="1.25.10.10">
    <property type="entry name" value="Leucine-rich Repeat Variant"/>
    <property type="match status" value="2"/>
</dbReference>
<dbReference type="InterPro" id="IPR039874">
    <property type="entry name" value="WAPL"/>
</dbReference>
<evidence type="ECO:0000259" key="3">
    <source>
        <dbReference type="Pfam" id="PF07814"/>
    </source>
</evidence>
<evidence type="ECO:0000313" key="4">
    <source>
        <dbReference type="EMBL" id="KAJ4458291.1"/>
    </source>
</evidence>
<feature type="region of interest" description="Disordered" evidence="2">
    <location>
        <begin position="1"/>
        <end position="162"/>
    </location>
</feature>
<dbReference type="PANTHER" id="PTHR22100:SF13">
    <property type="entry name" value="WINGS APART-LIKE PROTEIN HOMOLOG"/>
    <property type="match status" value="1"/>
</dbReference>
<feature type="region of interest" description="Disordered" evidence="2">
    <location>
        <begin position="515"/>
        <end position="544"/>
    </location>
</feature>
<proteinExistence type="inferred from homology"/>
<dbReference type="Pfam" id="PF07814">
    <property type="entry name" value="WAPL"/>
    <property type="match status" value="1"/>
</dbReference>
<feature type="compositionally biased region" description="Low complexity" evidence="2">
    <location>
        <begin position="313"/>
        <end position="328"/>
    </location>
</feature>
<comment type="similarity">
    <text evidence="1">Belongs to the WAPL family.</text>
</comment>
<reference evidence="4" key="1">
    <citation type="journal article" date="2022" name="bioRxiv">
        <title>Genomics of Preaxostyla Flagellates Illuminates Evolutionary Transitions and the Path Towards Mitochondrial Loss.</title>
        <authorList>
            <person name="Novak L.V.F."/>
            <person name="Treitli S.C."/>
            <person name="Pyrih J."/>
            <person name="Halakuc P."/>
            <person name="Pipaliya S.V."/>
            <person name="Vacek V."/>
            <person name="Brzon O."/>
            <person name="Soukal P."/>
            <person name="Eme L."/>
            <person name="Dacks J.B."/>
            <person name="Karnkowska A."/>
            <person name="Elias M."/>
            <person name="Hampl V."/>
        </authorList>
    </citation>
    <scope>NUCLEOTIDE SEQUENCE</scope>
    <source>
        <strain evidence="4">RCP-MX</strain>
    </source>
</reference>
<evidence type="ECO:0000313" key="5">
    <source>
        <dbReference type="Proteomes" id="UP001141327"/>
    </source>
</evidence>
<accession>A0ABQ8UGA5</accession>